<gene>
    <name evidence="2" type="ORF">BaRGS_00000426</name>
</gene>
<dbReference type="EMBL" id="JACVVK020000002">
    <property type="protein sequence ID" value="KAK7508187.1"/>
    <property type="molecule type" value="Genomic_DNA"/>
</dbReference>
<feature type="region of interest" description="Disordered" evidence="1">
    <location>
        <begin position="77"/>
        <end position="107"/>
    </location>
</feature>
<keyword evidence="3" id="KW-1185">Reference proteome</keyword>
<evidence type="ECO:0000313" key="3">
    <source>
        <dbReference type="Proteomes" id="UP001519460"/>
    </source>
</evidence>
<proteinExistence type="predicted"/>
<accession>A0ABD0M8X7</accession>
<dbReference type="AlphaFoldDB" id="A0ABD0M8X7"/>
<protein>
    <submittedName>
        <fullName evidence="2">Uncharacterized protein</fullName>
    </submittedName>
</protein>
<sequence length="107" mass="12103">MADPKDRLCGLAVFAALRNVSKKISGKPKDLTDADRLAVSRARDRHVQRIEQHRQKATSFADYCRVCIFCRPWRNPLTNQRGGKLRNRQDDCTGMIPPPETQDVPAG</sequence>
<evidence type="ECO:0000313" key="2">
    <source>
        <dbReference type="EMBL" id="KAK7508187.1"/>
    </source>
</evidence>
<organism evidence="2 3">
    <name type="scientific">Batillaria attramentaria</name>
    <dbReference type="NCBI Taxonomy" id="370345"/>
    <lineage>
        <taxon>Eukaryota</taxon>
        <taxon>Metazoa</taxon>
        <taxon>Spiralia</taxon>
        <taxon>Lophotrochozoa</taxon>
        <taxon>Mollusca</taxon>
        <taxon>Gastropoda</taxon>
        <taxon>Caenogastropoda</taxon>
        <taxon>Sorbeoconcha</taxon>
        <taxon>Cerithioidea</taxon>
        <taxon>Batillariidae</taxon>
        <taxon>Batillaria</taxon>
    </lineage>
</organism>
<dbReference type="Proteomes" id="UP001519460">
    <property type="component" value="Unassembled WGS sequence"/>
</dbReference>
<evidence type="ECO:0000256" key="1">
    <source>
        <dbReference type="SAM" id="MobiDB-lite"/>
    </source>
</evidence>
<name>A0ABD0M8X7_9CAEN</name>
<reference evidence="2 3" key="1">
    <citation type="journal article" date="2023" name="Sci. Data">
        <title>Genome assembly of the Korean intertidal mud-creeper Batillaria attramentaria.</title>
        <authorList>
            <person name="Patra A.K."/>
            <person name="Ho P.T."/>
            <person name="Jun S."/>
            <person name="Lee S.J."/>
            <person name="Kim Y."/>
            <person name="Won Y.J."/>
        </authorList>
    </citation>
    <scope>NUCLEOTIDE SEQUENCE [LARGE SCALE GENOMIC DNA]</scope>
    <source>
        <strain evidence="2">Wonlab-2016</strain>
    </source>
</reference>
<comment type="caution">
    <text evidence="2">The sequence shown here is derived from an EMBL/GenBank/DDBJ whole genome shotgun (WGS) entry which is preliminary data.</text>
</comment>